<evidence type="ECO:0000313" key="8">
    <source>
        <dbReference type="EMBL" id="OHA04473.1"/>
    </source>
</evidence>
<feature type="transmembrane region" description="Helical" evidence="7">
    <location>
        <begin position="46"/>
        <end position="79"/>
    </location>
</feature>
<dbReference type="GO" id="GO:0043190">
    <property type="term" value="C:ATP-binding cassette (ABC) transporter complex"/>
    <property type="evidence" value="ECO:0007669"/>
    <property type="project" value="InterPro"/>
</dbReference>
<feature type="transmembrane region" description="Helical" evidence="7">
    <location>
        <begin position="91"/>
        <end position="113"/>
    </location>
</feature>
<feature type="transmembrane region" description="Helical" evidence="7">
    <location>
        <begin position="133"/>
        <end position="151"/>
    </location>
</feature>
<evidence type="ECO:0000256" key="3">
    <source>
        <dbReference type="ARBA" id="ARBA00022692"/>
    </source>
</evidence>
<feature type="transmembrane region" description="Helical" evidence="7">
    <location>
        <begin position="12"/>
        <end position="34"/>
    </location>
</feature>
<keyword evidence="3 6" id="KW-0812">Transmembrane</keyword>
<comment type="similarity">
    <text evidence="2 6">Belongs to the ABC-3 integral membrane protein family.</text>
</comment>
<protein>
    <recommendedName>
        <fullName evidence="10">ABC transporter</fullName>
    </recommendedName>
</protein>
<dbReference type="GO" id="GO:0010043">
    <property type="term" value="P:response to zinc ion"/>
    <property type="evidence" value="ECO:0007669"/>
    <property type="project" value="TreeGrafter"/>
</dbReference>
<keyword evidence="5 7" id="KW-0472">Membrane</keyword>
<evidence type="ECO:0000256" key="1">
    <source>
        <dbReference type="ARBA" id="ARBA00004141"/>
    </source>
</evidence>
<dbReference type="Proteomes" id="UP000177982">
    <property type="component" value="Unassembled WGS sequence"/>
</dbReference>
<dbReference type="SUPFAM" id="SSF81345">
    <property type="entry name" value="ABC transporter involved in vitamin B12 uptake, BtuC"/>
    <property type="match status" value="1"/>
</dbReference>
<dbReference type="PANTHER" id="PTHR30477">
    <property type="entry name" value="ABC-TRANSPORTER METAL-BINDING PROTEIN"/>
    <property type="match status" value="1"/>
</dbReference>
<evidence type="ECO:0000256" key="5">
    <source>
        <dbReference type="ARBA" id="ARBA00023136"/>
    </source>
</evidence>
<keyword evidence="6" id="KW-0813">Transport</keyword>
<evidence type="ECO:0000256" key="2">
    <source>
        <dbReference type="ARBA" id="ARBA00008034"/>
    </source>
</evidence>
<evidence type="ECO:0000313" key="9">
    <source>
        <dbReference type="Proteomes" id="UP000177982"/>
    </source>
</evidence>
<feature type="transmembrane region" description="Helical" evidence="7">
    <location>
        <begin position="219"/>
        <end position="241"/>
    </location>
</feature>
<name>A0A1G2KYJ0_9BACT</name>
<dbReference type="InterPro" id="IPR001626">
    <property type="entry name" value="ABC_TroCD"/>
</dbReference>
<dbReference type="EMBL" id="MHQO01000077">
    <property type="protein sequence ID" value="OHA04473.1"/>
    <property type="molecule type" value="Genomic_DNA"/>
</dbReference>
<dbReference type="AlphaFoldDB" id="A0A1G2KYJ0"/>
<dbReference type="PANTHER" id="PTHR30477:SF0">
    <property type="entry name" value="METAL TRANSPORT SYSTEM MEMBRANE PROTEIN TM_0125-RELATED"/>
    <property type="match status" value="1"/>
</dbReference>
<keyword evidence="4 7" id="KW-1133">Transmembrane helix</keyword>
<accession>A0A1G2KYJ0</accession>
<comment type="subcellular location">
    <subcellularLocation>
        <location evidence="6">Cell membrane</location>
        <topology evidence="6">Multi-pass membrane protein</topology>
    </subcellularLocation>
    <subcellularLocation>
        <location evidence="1">Membrane</location>
        <topology evidence="1">Multi-pass membrane protein</topology>
    </subcellularLocation>
</comment>
<dbReference type="InterPro" id="IPR037294">
    <property type="entry name" value="ABC_BtuC-like"/>
</dbReference>
<evidence type="ECO:0000256" key="6">
    <source>
        <dbReference type="RuleBase" id="RU003943"/>
    </source>
</evidence>
<gene>
    <name evidence="8" type="ORF">A2934_00760</name>
</gene>
<dbReference type="Gene3D" id="1.10.3470.10">
    <property type="entry name" value="ABC transporter involved in vitamin B12 uptake, BtuC"/>
    <property type="match status" value="1"/>
</dbReference>
<evidence type="ECO:0000256" key="4">
    <source>
        <dbReference type="ARBA" id="ARBA00022989"/>
    </source>
</evidence>
<comment type="caution">
    <text evidence="8">The sequence shown here is derived from an EMBL/GenBank/DDBJ whole genome shotgun (WGS) entry which is preliminary data.</text>
</comment>
<evidence type="ECO:0008006" key="10">
    <source>
        <dbReference type="Google" id="ProtNLM"/>
    </source>
</evidence>
<feature type="transmembrane region" description="Helical" evidence="7">
    <location>
        <begin position="247"/>
        <end position="264"/>
    </location>
</feature>
<evidence type="ECO:0000256" key="7">
    <source>
        <dbReference type="SAM" id="Phobius"/>
    </source>
</evidence>
<proteinExistence type="inferred from homology"/>
<sequence>MFEFLELQFMQRALIAGVFIGSTLSLLGVFVVLRKSAFFGDAVAHFAFAGIAVGFLLAVHPIAAAVAVSLALALGMGYVQNKAPAQSLDTIIGIFFSGAAALGIFIIGLLHGYRVDLFQYLFGDIIAISSSDIAAAAIITVVVAGILAFLWKPLFKVTFNREIAFISGVRVSMVDYMFLGLLAVVTAMSIKVVGIILVPALLVIPAASAKNISRSFRQMIFYSLFFGVASVVGGLIGSFYLNTASGATIVLMSIVFFAATLIAPHSE</sequence>
<reference evidence="8 9" key="1">
    <citation type="journal article" date="2016" name="Nat. Commun.">
        <title>Thousands of microbial genomes shed light on interconnected biogeochemical processes in an aquifer system.</title>
        <authorList>
            <person name="Anantharaman K."/>
            <person name="Brown C.T."/>
            <person name="Hug L.A."/>
            <person name="Sharon I."/>
            <person name="Castelle C.J."/>
            <person name="Probst A.J."/>
            <person name="Thomas B.C."/>
            <person name="Singh A."/>
            <person name="Wilkins M.J."/>
            <person name="Karaoz U."/>
            <person name="Brodie E.L."/>
            <person name="Williams K.H."/>
            <person name="Hubbard S.S."/>
            <person name="Banfield J.F."/>
        </authorList>
    </citation>
    <scope>NUCLEOTIDE SEQUENCE [LARGE SCALE GENOMIC DNA]</scope>
</reference>
<dbReference type="GO" id="GO:0055085">
    <property type="term" value="P:transmembrane transport"/>
    <property type="evidence" value="ECO:0007669"/>
    <property type="project" value="InterPro"/>
</dbReference>
<organism evidence="8 9">
    <name type="scientific">Candidatus Sungbacteria bacterium RIFCSPLOWO2_01_FULL_47_10</name>
    <dbReference type="NCBI Taxonomy" id="1802276"/>
    <lineage>
        <taxon>Bacteria</taxon>
        <taxon>Candidatus Sungiibacteriota</taxon>
    </lineage>
</organism>
<dbReference type="Pfam" id="PF00950">
    <property type="entry name" value="ABC-3"/>
    <property type="match status" value="1"/>
</dbReference>